<dbReference type="HOGENOM" id="CLU_3381657_0_0_5"/>
<proteinExistence type="predicted"/>
<dbReference type="KEGG" id="ech:ECH_0975"/>
<keyword evidence="2" id="KW-1185">Reference proteome</keyword>
<gene>
    <name evidence="1" type="ordered locus">ECH_0975</name>
</gene>
<evidence type="ECO:0000313" key="1">
    <source>
        <dbReference type="EMBL" id="ABD44832.1"/>
    </source>
</evidence>
<sequence length="33" mass="4065">MYSIVLVFKKEYSISRLHEISCYAFYVRNYEIV</sequence>
<organism evidence="1 2">
    <name type="scientific">Ehrlichia chaffeensis (strain ATCC CRL-10679 / Arkansas)</name>
    <dbReference type="NCBI Taxonomy" id="205920"/>
    <lineage>
        <taxon>Bacteria</taxon>
        <taxon>Pseudomonadati</taxon>
        <taxon>Pseudomonadota</taxon>
        <taxon>Alphaproteobacteria</taxon>
        <taxon>Rickettsiales</taxon>
        <taxon>Anaplasmataceae</taxon>
        <taxon>Ehrlichia</taxon>
    </lineage>
</organism>
<reference evidence="1 2" key="1">
    <citation type="journal article" date="2006" name="PLoS Genet.">
        <title>Comparative genomics of emerging human ehrlichiosis agents.</title>
        <authorList>
            <person name="Dunning Hotopp J.C."/>
            <person name="Lin M."/>
            <person name="Madupu R."/>
            <person name="Crabtree J."/>
            <person name="Angiuoli S.V."/>
            <person name="Eisen J.A."/>
            <person name="Seshadri R."/>
            <person name="Ren Q."/>
            <person name="Wu M."/>
            <person name="Utterback T.R."/>
            <person name="Smith S."/>
            <person name="Lewis M."/>
            <person name="Khouri H."/>
            <person name="Zhang C."/>
            <person name="Niu H."/>
            <person name="Lin Q."/>
            <person name="Ohashi N."/>
            <person name="Zhi N."/>
            <person name="Nelson W."/>
            <person name="Brinkac L.M."/>
            <person name="Dodson R.J."/>
            <person name="Rosovitz M.J."/>
            <person name="Sundaram J."/>
            <person name="Daugherty S.C."/>
            <person name="Davidsen T."/>
            <person name="Durkin A.S."/>
            <person name="Gwinn M."/>
            <person name="Haft D.H."/>
            <person name="Selengut J.D."/>
            <person name="Sullivan S.A."/>
            <person name="Zafar N."/>
            <person name="Zhou L."/>
            <person name="Benahmed F."/>
            <person name="Forberger H."/>
            <person name="Halpin R."/>
            <person name="Mulligan S."/>
            <person name="Robinson J."/>
            <person name="White O."/>
            <person name="Rikihisa Y."/>
            <person name="Tettelin H."/>
        </authorList>
    </citation>
    <scope>NUCLEOTIDE SEQUENCE [LARGE SCALE GENOMIC DNA]</scope>
    <source>
        <strain evidence="2">ATCC CRL-10679 / Arkansas</strain>
    </source>
</reference>
<dbReference type="AlphaFoldDB" id="Q2GFM1"/>
<dbReference type="Proteomes" id="UP000008320">
    <property type="component" value="Chromosome"/>
</dbReference>
<protein>
    <submittedName>
        <fullName evidence="1">Uncharacterized protein</fullName>
    </submittedName>
</protein>
<accession>Q2GFM1</accession>
<dbReference type="EMBL" id="CP000236">
    <property type="protein sequence ID" value="ABD44832.1"/>
    <property type="molecule type" value="Genomic_DNA"/>
</dbReference>
<evidence type="ECO:0000313" key="2">
    <source>
        <dbReference type="Proteomes" id="UP000008320"/>
    </source>
</evidence>
<name>Q2GFM1_EHRCR</name>